<keyword evidence="5" id="KW-0963">Cytoplasm</keyword>
<dbReference type="EC" id="2.1.1.77" evidence="3"/>
<evidence type="ECO:0000256" key="1">
    <source>
        <dbReference type="ARBA" id="ARBA00004496"/>
    </source>
</evidence>
<feature type="compositionally biased region" description="Gly residues" evidence="12">
    <location>
        <begin position="388"/>
        <end position="398"/>
    </location>
</feature>
<evidence type="ECO:0000256" key="11">
    <source>
        <dbReference type="ARBA" id="ARBA00031350"/>
    </source>
</evidence>
<dbReference type="EMBL" id="JNBY01000078">
    <property type="protein sequence ID" value="KDN85769.1"/>
    <property type="molecule type" value="Genomic_DNA"/>
</dbReference>
<organism evidence="13 14">
    <name type="scientific">Kitasatospora cheerisanensis KCTC 2395</name>
    <dbReference type="NCBI Taxonomy" id="1348663"/>
    <lineage>
        <taxon>Bacteria</taxon>
        <taxon>Bacillati</taxon>
        <taxon>Actinomycetota</taxon>
        <taxon>Actinomycetes</taxon>
        <taxon>Kitasatosporales</taxon>
        <taxon>Streptomycetaceae</taxon>
        <taxon>Kitasatospora</taxon>
    </lineage>
</organism>
<evidence type="ECO:0000313" key="13">
    <source>
        <dbReference type="EMBL" id="KDN85769.1"/>
    </source>
</evidence>
<dbReference type="HOGENOM" id="CLU_037629_0_1_11"/>
<proteinExistence type="inferred from homology"/>
<dbReference type="eggNOG" id="COG2518">
    <property type="taxonomic scope" value="Bacteria"/>
</dbReference>
<evidence type="ECO:0000256" key="4">
    <source>
        <dbReference type="ARBA" id="ARBA00013346"/>
    </source>
</evidence>
<name>A0A066Z0K7_9ACTN</name>
<keyword evidence="14" id="KW-1185">Reference proteome</keyword>
<dbReference type="GO" id="GO:0032259">
    <property type="term" value="P:methylation"/>
    <property type="evidence" value="ECO:0007669"/>
    <property type="project" value="UniProtKB-KW"/>
</dbReference>
<evidence type="ECO:0000256" key="7">
    <source>
        <dbReference type="ARBA" id="ARBA00022679"/>
    </source>
</evidence>
<protein>
    <recommendedName>
        <fullName evidence="4">Protein-L-isoaspartate O-methyltransferase</fullName>
        <ecNumber evidence="3">2.1.1.77</ecNumber>
    </recommendedName>
    <alternativeName>
        <fullName evidence="11">L-isoaspartyl protein carboxyl methyltransferase</fullName>
    </alternativeName>
    <alternativeName>
        <fullName evidence="9">Protein L-isoaspartyl methyltransferase</fullName>
    </alternativeName>
    <alternativeName>
        <fullName evidence="10">Protein-beta-aspartate methyltransferase</fullName>
    </alternativeName>
</protein>
<keyword evidence="6 13" id="KW-0489">Methyltransferase</keyword>
<dbReference type="PANTHER" id="PTHR11579:SF0">
    <property type="entry name" value="PROTEIN-L-ISOASPARTATE(D-ASPARTATE) O-METHYLTRANSFERASE"/>
    <property type="match status" value="1"/>
</dbReference>
<dbReference type="SUPFAM" id="SSF53335">
    <property type="entry name" value="S-adenosyl-L-methionine-dependent methyltransferases"/>
    <property type="match status" value="1"/>
</dbReference>
<dbReference type="CDD" id="cd02440">
    <property type="entry name" value="AdoMet_MTases"/>
    <property type="match status" value="1"/>
</dbReference>
<reference evidence="13 14" key="1">
    <citation type="submission" date="2014-05" db="EMBL/GenBank/DDBJ databases">
        <title>Draft Genome Sequence of Kitasatospora cheerisanensis KCTC 2395.</title>
        <authorList>
            <person name="Nam D.H."/>
        </authorList>
    </citation>
    <scope>NUCLEOTIDE SEQUENCE [LARGE SCALE GENOMIC DNA]</scope>
    <source>
        <strain evidence="13 14">KCTC 2395</strain>
    </source>
</reference>
<evidence type="ECO:0000256" key="6">
    <source>
        <dbReference type="ARBA" id="ARBA00022603"/>
    </source>
</evidence>
<comment type="similarity">
    <text evidence="2">Belongs to the methyltransferase superfamily. L-isoaspartyl/D-aspartyl protein methyltransferase family.</text>
</comment>
<comment type="subcellular location">
    <subcellularLocation>
        <location evidence="1">Cytoplasm</location>
    </subcellularLocation>
</comment>
<dbReference type="AlphaFoldDB" id="A0A066Z0K7"/>
<evidence type="ECO:0000256" key="3">
    <source>
        <dbReference type="ARBA" id="ARBA00011890"/>
    </source>
</evidence>
<dbReference type="GO" id="GO:0005737">
    <property type="term" value="C:cytoplasm"/>
    <property type="evidence" value="ECO:0007669"/>
    <property type="project" value="UniProtKB-SubCell"/>
</dbReference>
<keyword evidence="7 13" id="KW-0808">Transferase</keyword>
<accession>A0A066Z0K7</accession>
<dbReference type="InterPro" id="IPR000682">
    <property type="entry name" value="PCMT"/>
</dbReference>
<evidence type="ECO:0000256" key="2">
    <source>
        <dbReference type="ARBA" id="ARBA00005369"/>
    </source>
</evidence>
<feature type="region of interest" description="Disordered" evidence="12">
    <location>
        <begin position="373"/>
        <end position="398"/>
    </location>
</feature>
<comment type="caution">
    <text evidence="13">The sequence shown here is derived from an EMBL/GenBank/DDBJ whole genome shotgun (WGS) entry which is preliminary data.</text>
</comment>
<dbReference type="InterPro" id="IPR029063">
    <property type="entry name" value="SAM-dependent_MTases_sf"/>
</dbReference>
<dbReference type="PANTHER" id="PTHR11579">
    <property type="entry name" value="PROTEIN-L-ISOASPARTATE O-METHYLTRANSFERASE"/>
    <property type="match status" value="1"/>
</dbReference>
<dbReference type="GO" id="GO:0004719">
    <property type="term" value="F:protein-L-isoaspartate (D-aspartate) O-methyltransferase activity"/>
    <property type="evidence" value="ECO:0007669"/>
    <property type="project" value="UniProtKB-EC"/>
</dbReference>
<evidence type="ECO:0000256" key="10">
    <source>
        <dbReference type="ARBA" id="ARBA00031323"/>
    </source>
</evidence>
<gene>
    <name evidence="13" type="ORF">KCH_24270</name>
</gene>
<evidence type="ECO:0000313" key="14">
    <source>
        <dbReference type="Proteomes" id="UP000027178"/>
    </source>
</evidence>
<evidence type="ECO:0000256" key="9">
    <source>
        <dbReference type="ARBA" id="ARBA00030757"/>
    </source>
</evidence>
<dbReference type="Pfam" id="PF01135">
    <property type="entry name" value="PCMT"/>
    <property type="match status" value="1"/>
</dbReference>
<keyword evidence="8" id="KW-0949">S-adenosyl-L-methionine</keyword>
<dbReference type="PATRIC" id="fig|1348663.4.peg.2348"/>
<dbReference type="Gene3D" id="3.40.50.150">
    <property type="entry name" value="Vaccinia Virus protein VP39"/>
    <property type="match status" value="1"/>
</dbReference>
<dbReference type="Proteomes" id="UP000027178">
    <property type="component" value="Unassembled WGS sequence"/>
</dbReference>
<evidence type="ECO:0000256" key="12">
    <source>
        <dbReference type="SAM" id="MobiDB-lite"/>
    </source>
</evidence>
<sequence length="398" mass="43018">MVTARQHAEAGRDRLASALIANGSLQPDWFAAYHAVPRHLFVPDTVWPGQADGVRQGRAVSRLEDPAGWWRAVYADVPLTTQWDDGVLPVHNGRGSSPSSSSSMPTMVFSMLGALDVADGHRVLEIGTGTGWNAALLSHRLGSANVTTVEVDRNTAADARHRLARAGYAPTAVVGDGAAGHPPGAPFDRVIATCSVRQLPPAWIEQCRPGAVILAPWGPEYGGEAIARLTVGQEGGARGRFVHSSAFMRMRAQRTTRPNSLAYLSAPWPADGVRSTTALSPDRLGDWAAMFAIGVRTPGVFPLTERYRDGSYTLWLHDTAVTSWATADWEPGRAEFEVVQSGPRRLWDEVESAWRWWDALGRPGFERFVLTVSPDGTQTVEPDRPGVRPGGPTGRGPR</sequence>
<evidence type="ECO:0000256" key="5">
    <source>
        <dbReference type="ARBA" id="ARBA00022490"/>
    </source>
</evidence>
<evidence type="ECO:0000256" key="8">
    <source>
        <dbReference type="ARBA" id="ARBA00022691"/>
    </source>
</evidence>